<dbReference type="EMBL" id="MU589826">
    <property type="protein sequence ID" value="KAI5607748.1"/>
    <property type="molecule type" value="Genomic_DNA"/>
</dbReference>
<evidence type="ECO:0000313" key="2">
    <source>
        <dbReference type="EMBL" id="KAI5607748.1"/>
    </source>
</evidence>
<accession>A0AAD5A0W9</accession>
<name>A0AAD5A0W9_SILAS</name>
<reference evidence="2" key="1">
    <citation type="submission" date="2018-07" db="EMBL/GenBank/DDBJ databases">
        <title>Comparative genomics of catfishes provides insights into carnivory and benthic adaptation.</title>
        <authorList>
            <person name="Zhang Y."/>
            <person name="Wang D."/>
            <person name="Peng Z."/>
            <person name="Zheng S."/>
            <person name="Shao F."/>
            <person name="Tao W."/>
        </authorList>
    </citation>
    <scope>NUCLEOTIDE SEQUENCE</scope>
    <source>
        <strain evidence="2">Chongqing</strain>
    </source>
</reference>
<protein>
    <submittedName>
        <fullName evidence="2">Uncharacterized protein</fullName>
    </submittedName>
</protein>
<feature type="compositionally biased region" description="Polar residues" evidence="1">
    <location>
        <begin position="106"/>
        <end position="125"/>
    </location>
</feature>
<dbReference type="Proteomes" id="UP001205998">
    <property type="component" value="Unassembled WGS sequence"/>
</dbReference>
<evidence type="ECO:0000256" key="1">
    <source>
        <dbReference type="SAM" id="MobiDB-lite"/>
    </source>
</evidence>
<dbReference type="AlphaFoldDB" id="A0AAD5A0W9"/>
<feature type="region of interest" description="Disordered" evidence="1">
    <location>
        <begin position="102"/>
        <end position="140"/>
    </location>
</feature>
<feature type="region of interest" description="Disordered" evidence="1">
    <location>
        <begin position="1"/>
        <end position="23"/>
    </location>
</feature>
<keyword evidence="3" id="KW-1185">Reference proteome</keyword>
<proteinExistence type="predicted"/>
<gene>
    <name evidence="2" type="ORF">C0J50_9850</name>
</gene>
<organism evidence="2 3">
    <name type="scientific">Silurus asotus</name>
    <name type="common">Amur catfish</name>
    <name type="synonym">Parasilurus asotus</name>
    <dbReference type="NCBI Taxonomy" id="30991"/>
    <lineage>
        <taxon>Eukaryota</taxon>
        <taxon>Metazoa</taxon>
        <taxon>Chordata</taxon>
        <taxon>Craniata</taxon>
        <taxon>Vertebrata</taxon>
        <taxon>Euteleostomi</taxon>
        <taxon>Actinopterygii</taxon>
        <taxon>Neopterygii</taxon>
        <taxon>Teleostei</taxon>
        <taxon>Ostariophysi</taxon>
        <taxon>Siluriformes</taxon>
        <taxon>Siluridae</taxon>
        <taxon>Silurus</taxon>
    </lineage>
</organism>
<evidence type="ECO:0000313" key="3">
    <source>
        <dbReference type="Proteomes" id="UP001205998"/>
    </source>
</evidence>
<sequence length="223" mass="24735">MDSNRVLQTSQGKKQANTMDQSSGHWLSVISDLVHGSGAVDYKQQDSRPSGRRTTSPFTALPRIWEPLKLPSLANMARQRTPGVTHSFIPAQTPARETFTRKLWPPSQNRPSSFRTDAQPTSTPVYTHFSHPLRPLPRLSRRTCPAQSPELSRCGFQTKEKRSSGCRGNLSVQGIPCFSRVLSPKGPKQLHVFLPTGGTAEDDDTDNESVDEGFMDEVVHKAL</sequence>
<comment type="caution">
    <text evidence="2">The sequence shown here is derived from an EMBL/GenBank/DDBJ whole genome shotgun (WGS) entry which is preliminary data.</text>
</comment>